<name>A0A8C2YLR2_CHILA</name>
<dbReference type="InterPro" id="IPR052853">
    <property type="entry name" value="Actin_dynamics_regulator"/>
</dbReference>
<evidence type="ECO:0000313" key="3">
    <source>
        <dbReference type="Proteomes" id="UP000694398"/>
    </source>
</evidence>
<evidence type="ECO:0000313" key="2">
    <source>
        <dbReference type="Ensembl" id="ENSCLAP00000007955.1"/>
    </source>
</evidence>
<reference evidence="2" key="1">
    <citation type="submission" date="2025-08" db="UniProtKB">
        <authorList>
            <consortium name="Ensembl"/>
        </authorList>
    </citation>
    <scope>IDENTIFICATION</scope>
</reference>
<gene>
    <name evidence="2" type="primary">Cracd</name>
</gene>
<dbReference type="PANTHER" id="PTHR47574">
    <property type="entry name" value="CANCER-RELATED REGULATOR OF ACTIN DYNAMICS"/>
    <property type="match status" value="1"/>
</dbReference>
<feature type="region of interest" description="Disordered" evidence="1">
    <location>
        <begin position="1"/>
        <end position="83"/>
    </location>
</feature>
<dbReference type="PANTHER" id="PTHR47574:SF3">
    <property type="entry name" value="CAPPING PROTEIN-INHIBITING REGULATOR OF ACTIN DYNAMICS"/>
    <property type="match status" value="1"/>
</dbReference>
<keyword evidence="3" id="KW-1185">Reference proteome</keyword>
<protein>
    <submittedName>
        <fullName evidence="2">Uncharacterized protein</fullName>
    </submittedName>
</protein>
<dbReference type="GO" id="GO:0030277">
    <property type="term" value="P:maintenance of gastrointestinal epithelium"/>
    <property type="evidence" value="ECO:0007669"/>
    <property type="project" value="TreeGrafter"/>
</dbReference>
<evidence type="ECO:0000256" key="1">
    <source>
        <dbReference type="SAM" id="MobiDB-lite"/>
    </source>
</evidence>
<dbReference type="Proteomes" id="UP000694398">
    <property type="component" value="Unassembled WGS sequence"/>
</dbReference>
<dbReference type="OMA" id="QMARHSH"/>
<accession>A0A8C2YLR2</accession>
<feature type="compositionally biased region" description="Basic and acidic residues" evidence="1">
    <location>
        <begin position="11"/>
        <end position="28"/>
    </location>
</feature>
<reference evidence="2" key="2">
    <citation type="submission" date="2025-09" db="UniProtKB">
        <authorList>
            <consortium name="Ensembl"/>
        </authorList>
    </citation>
    <scope>IDENTIFICATION</scope>
</reference>
<dbReference type="AlphaFoldDB" id="A0A8C2YLR2"/>
<feature type="compositionally biased region" description="Basic and acidic residues" evidence="1">
    <location>
        <begin position="55"/>
        <end position="73"/>
    </location>
</feature>
<organism evidence="2 3">
    <name type="scientific">Chinchilla lanigera</name>
    <name type="common">Long-tailed chinchilla</name>
    <name type="synonym">Chinchilla villidera</name>
    <dbReference type="NCBI Taxonomy" id="34839"/>
    <lineage>
        <taxon>Eukaryota</taxon>
        <taxon>Metazoa</taxon>
        <taxon>Chordata</taxon>
        <taxon>Craniata</taxon>
        <taxon>Vertebrata</taxon>
        <taxon>Euteleostomi</taxon>
        <taxon>Mammalia</taxon>
        <taxon>Eutheria</taxon>
        <taxon>Euarchontoglires</taxon>
        <taxon>Glires</taxon>
        <taxon>Rodentia</taxon>
        <taxon>Hystricomorpha</taxon>
        <taxon>Chinchillidae</taxon>
        <taxon>Chinchilla</taxon>
    </lineage>
</organism>
<dbReference type="Ensembl" id="ENSCLAT00000008075.1">
    <property type="protein sequence ID" value="ENSCLAP00000007955.1"/>
    <property type="gene ID" value="ENSCLAG00000005580.1"/>
</dbReference>
<dbReference type="GO" id="GO:2000813">
    <property type="term" value="P:negative regulation of barbed-end actin filament capping"/>
    <property type="evidence" value="ECO:0007669"/>
    <property type="project" value="TreeGrafter"/>
</dbReference>
<proteinExistence type="predicted"/>
<dbReference type="GeneTree" id="ENSGT00940000165267"/>
<sequence length="83" mass="9090">QRGFREQQATRAERKQAREAKQAEKLSKENTSAGAQPGSGSVRRAGSLQKSAAQPEEKPETAASRLERREQLKKANTLPTSVT</sequence>